<evidence type="ECO:0000313" key="3">
    <source>
        <dbReference type="Proteomes" id="UP000233440"/>
    </source>
</evidence>
<reference evidence="1 3" key="1">
    <citation type="submission" date="2017-11" db="EMBL/GenBank/DDBJ databases">
        <title>Bacillus camelliae sp. nov., isolated from pu'er tea.</title>
        <authorList>
            <person name="Niu L."/>
        </authorList>
    </citation>
    <scope>NUCLEOTIDE SEQUENCE [LARGE SCALE GENOMIC DNA]</scope>
    <source>
        <strain evidence="1 3">7578-1</strain>
    </source>
</reference>
<gene>
    <name evidence="1" type="ORF">CWO92_13290</name>
    <name evidence="2" type="ORF">CWO92_13295</name>
</gene>
<organism evidence="1 3">
    <name type="scientific">Heyndrickxia camelliae</name>
    <dbReference type="NCBI Taxonomy" id="1707093"/>
    <lineage>
        <taxon>Bacteria</taxon>
        <taxon>Bacillati</taxon>
        <taxon>Bacillota</taxon>
        <taxon>Bacilli</taxon>
        <taxon>Bacillales</taxon>
        <taxon>Bacillaceae</taxon>
        <taxon>Heyndrickxia</taxon>
    </lineage>
</organism>
<evidence type="ECO:0000313" key="2">
    <source>
        <dbReference type="EMBL" id="PKR84679.1"/>
    </source>
</evidence>
<comment type="caution">
    <text evidence="1">The sequence shown here is derived from an EMBL/GenBank/DDBJ whole genome shotgun (WGS) entry which is preliminary data.</text>
</comment>
<dbReference type="Proteomes" id="UP000233440">
    <property type="component" value="Unassembled WGS sequence"/>
</dbReference>
<dbReference type="AlphaFoldDB" id="A0A2N3LJ73"/>
<dbReference type="EMBL" id="PIQO01000009">
    <property type="protein sequence ID" value="PKR84678.1"/>
    <property type="molecule type" value="Genomic_DNA"/>
</dbReference>
<protein>
    <submittedName>
        <fullName evidence="1">Uncharacterized protein</fullName>
    </submittedName>
</protein>
<name>A0A2N3LJ73_9BACI</name>
<accession>A0A2N3LJ73</accession>
<evidence type="ECO:0000313" key="1">
    <source>
        <dbReference type="EMBL" id="PKR84678.1"/>
    </source>
</evidence>
<dbReference type="EMBL" id="PIQO01000009">
    <property type="protein sequence ID" value="PKR84679.1"/>
    <property type="molecule type" value="Genomic_DNA"/>
</dbReference>
<sequence>MKNLGVVRNFSRIMWKTLTGLGNSYLGVEFFDEKPERCGEFFTNYVENSYRFEEFLLGC</sequence>
<keyword evidence="3" id="KW-1185">Reference proteome</keyword>
<proteinExistence type="predicted"/>